<dbReference type="OrthoDB" id="10413419at2759"/>
<evidence type="ECO:0008006" key="4">
    <source>
        <dbReference type="Google" id="ProtNLM"/>
    </source>
</evidence>
<accession>A0A9D4UYU7</accession>
<dbReference type="InterPro" id="IPR050796">
    <property type="entry name" value="SCF_F-box_component"/>
</dbReference>
<dbReference type="Proteomes" id="UP000886520">
    <property type="component" value="Chromosome 8"/>
</dbReference>
<evidence type="ECO:0000256" key="1">
    <source>
        <dbReference type="SAM" id="MobiDB-lite"/>
    </source>
</evidence>
<feature type="region of interest" description="Disordered" evidence="1">
    <location>
        <begin position="1"/>
        <end position="20"/>
    </location>
</feature>
<dbReference type="InterPro" id="IPR011043">
    <property type="entry name" value="Gal_Oxase/kelch_b-propeller"/>
</dbReference>
<evidence type="ECO:0000313" key="3">
    <source>
        <dbReference type="Proteomes" id="UP000886520"/>
    </source>
</evidence>
<protein>
    <recommendedName>
        <fullName evidence="4">F-box protein</fullName>
    </recommendedName>
</protein>
<keyword evidence="3" id="KW-1185">Reference proteome</keyword>
<gene>
    <name evidence="2" type="ORF">GOP47_0008451</name>
</gene>
<dbReference type="EMBL" id="JABFUD020000008">
    <property type="protein sequence ID" value="KAI5076386.1"/>
    <property type="molecule type" value="Genomic_DNA"/>
</dbReference>
<sequence length="321" mass="35926">MGDSITTCTDTDSEAPKRDSVSKESNIITLAKHSLNTDSPRLLFLTKDALFIHALGAQKKDDELCSWLQLGFSLPLPHSLIANAWSAGPHLLILLASSLSPFHPGHLSVWNPLSNSLSKLPPFASIWHLITLGFGDNMVVAAGFDCNIQCVIEIYHTDHRTSPAWHVVGHLPLSSNVQEHDEILYCGGCFYVLCMESSMLVIDPQALKLTLQDIPCPSTPKLIISNDNIFMVEEKYFSSSVALWKFDEKQFHWRARPIDCPYLQGSSLKIAYIKGVGMSICFVLENSSILIYDLLNHVWSFMEDCPFVPTSRPLIWEPRID</sequence>
<feature type="compositionally biased region" description="Polar residues" evidence="1">
    <location>
        <begin position="1"/>
        <end position="10"/>
    </location>
</feature>
<proteinExistence type="predicted"/>
<dbReference type="PANTHER" id="PTHR31672">
    <property type="entry name" value="BNACNNG10540D PROTEIN"/>
    <property type="match status" value="1"/>
</dbReference>
<dbReference type="AlphaFoldDB" id="A0A9D4UYU7"/>
<evidence type="ECO:0000313" key="2">
    <source>
        <dbReference type="EMBL" id="KAI5076386.1"/>
    </source>
</evidence>
<organism evidence="2 3">
    <name type="scientific">Adiantum capillus-veneris</name>
    <name type="common">Maidenhair fern</name>
    <dbReference type="NCBI Taxonomy" id="13818"/>
    <lineage>
        <taxon>Eukaryota</taxon>
        <taxon>Viridiplantae</taxon>
        <taxon>Streptophyta</taxon>
        <taxon>Embryophyta</taxon>
        <taxon>Tracheophyta</taxon>
        <taxon>Polypodiopsida</taxon>
        <taxon>Polypodiidae</taxon>
        <taxon>Polypodiales</taxon>
        <taxon>Pteridineae</taxon>
        <taxon>Pteridaceae</taxon>
        <taxon>Vittarioideae</taxon>
        <taxon>Adiantum</taxon>
    </lineage>
</organism>
<dbReference type="SUPFAM" id="SSF50965">
    <property type="entry name" value="Galactose oxidase, central domain"/>
    <property type="match status" value="1"/>
</dbReference>
<dbReference type="PANTHER" id="PTHR31672:SF2">
    <property type="entry name" value="F-BOX DOMAIN-CONTAINING PROTEIN"/>
    <property type="match status" value="1"/>
</dbReference>
<comment type="caution">
    <text evidence="2">The sequence shown here is derived from an EMBL/GenBank/DDBJ whole genome shotgun (WGS) entry which is preliminary data.</text>
</comment>
<name>A0A9D4UYU7_ADICA</name>
<reference evidence="2" key="1">
    <citation type="submission" date="2021-01" db="EMBL/GenBank/DDBJ databases">
        <title>Adiantum capillus-veneris genome.</title>
        <authorList>
            <person name="Fang Y."/>
            <person name="Liao Q."/>
        </authorList>
    </citation>
    <scope>NUCLEOTIDE SEQUENCE</scope>
    <source>
        <strain evidence="2">H3</strain>
        <tissue evidence="2">Leaf</tissue>
    </source>
</reference>